<sequence length="315" mass="37832">MPKRKSNFSKNTRKAKSQRLQLENESQKDKKSRLTNCRSQKSQESREQRLENNCIQHAASRSLESDDSREKRLEDDRFRQAASRSLESHDSREQRLEDDRFRQAVSRILESHDYREQRLEHDRIRHAVSLTLELFDSREKRVKSDRQQCDRYHESQGQRIEHLAQLRESVSAIRQAETNFDRERRLFTSRQTTSALRDIESEENRRQRLNNDQIRTNRQLWNKFKDHFMEDYIRDFKRHYPDADINAQLENFSNRVLFALQDVLLSIGGNTLPHYGLPSLQANDGIVENLNREYFKQSNFDPVELQHMIIRMNQD</sequence>
<protein>
    <submittedName>
        <fullName evidence="3">Uncharacterized protein</fullName>
    </submittedName>
</protein>
<dbReference type="OrthoDB" id="1728974at2759"/>
<evidence type="ECO:0000256" key="2">
    <source>
        <dbReference type="SAM" id="MobiDB-lite"/>
    </source>
</evidence>
<gene>
    <name evidence="3" type="ORF">TNIN_313621</name>
</gene>
<feature type="compositionally biased region" description="Basic residues" evidence="2">
    <location>
        <begin position="1"/>
        <end position="17"/>
    </location>
</feature>
<feature type="coiled-coil region" evidence="1">
    <location>
        <begin position="192"/>
        <end position="219"/>
    </location>
</feature>
<name>A0A8X6XWB2_9ARAC</name>
<organism evidence="3 4">
    <name type="scientific">Trichonephila inaurata madagascariensis</name>
    <dbReference type="NCBI Taxonomy" id="2747483"/>
    <lineage>
        <taxon>Eukaryota</taxon>
        <taxon>Metazoa</taxon>
        <taxon>Ecdysozoa</taxon>
        <taxon>Arthropoda</taxon>
        <taxon>Chelicerata</taxon>
        <taxon>Arachnida</taxon>
        <taxon>Araneae</taxon>
        <taxon>Araneomorphae</taxon>
        <taxon>Entelegynae</taxon>
        <taxon>Araneoidea</taxon>
        <taxon>Nephilidae</taxon>
        <taxon>Trichonephila</taxon>
        <taxon>Trichonephila inaurata</taxon>
    </lineage>
</organism>
<evidence type="ECO:0000313" key="3">
    <source>
        <dbReference type="EMBL" id="GFY60531.1"/>
    </source>
</evidence>
<keyword evidence="4" id="KW-1185">Reference proteome</keyword>
<feature type="compositionally biased region" description="Basic and acidic residues" evidence="2">
    <location>
        <begin position="41"/>
        <end position="50"/>
    </location>
</feature>
<feature type="compositionally biased region" description="Basic and acidic residues" evidence="2">
    <location>
        <begin position="86"/>
        <end position="98"/>
    </location>
</feature>
<proteinExistence type="predicted"/>
<reference evidence="3" key="1">
    <citation type="submission" date="2020-08" db="EMBL/GenBank/DDBJ databases">
        <title>Multicomponent nature underlies the extraordinary mechanical properties of spider dragline silk.</title>
        <authorList>
            <person name="Kono N."/>
            <person name="Nakamura H."/>
            <person name="Mori M."/>
            <person name="Yoshida Y."/>
            <person name="Ohtoshi R."/>
            <person name="Malay A.D."/>
            <person name="Moran D.A.P."/>
            <person name="Tomita M."/>
            <person name="Numata K."/>
            <person name="Arakawa K."/>
        </authorList>
    </citation>
    <scope>NUCLEOTIDE SEQUENCE</scope>
</reference>
<dbReference type="AlphaFoldDB" id="A0A8X6XWB2"/>
<accession>A0A8X6XWB2</accession>
<evidence type="ECO:0000256" key="1">
    <source>
        <dbReference type="SAM" id="Coils"/>
    </source>
</evidence>
<feature type="region of interest" description="Disordered" evidence="2">
    <location>
        <begin position="1"/>
        <end position="98"/>
    </location>
</feature>
<evidence type="ECO:0000313" key="4">
    <source>
        <dbReference type="Proteomes" id="UP000886998"/>
    </source>
</evidence>
<dbReference type="Proteomes" id="UP000886998">
    <property type="component" value="Unassembled WGS sequence"/>
</dbReference>
<keyword evidence="1" id="KW-0175">Coiled coil</keyword>
<feature type="compositionally biased region" description="Basic and acidic residues" evidence="2">
    <location>
        <begin position="63"/>
        <end position="79"/>
    </location>
</feature>
<dbReference type="EMBL" id="BMAV01013197">
    <property type="protein sequence ID" value="GFY60531.1"/>
    <property type="molecule type" value="Genomic_DNA"/>
</dbReference>
<comment type="caution">
    <text evidence="3">The sequence shown here is derived from an EMBL/GenBank/DDBJ whole genome shotgun (WGS) entry which is preliminary data.</text>
</comment>